<keyword evidence="3" id="KW-1185">Reference proteome</keyword>
<accession>A0ABT6C1Z0</accession>
<feature type="domain" description="NmrA-like" evidence="1">
    <location>
        <begin position="2"/>
        <end position="256"/>
    </location>
</feature>
<gene>
    <name evidence="2" type="ORF">P4R38_00185</name>
</gene>
<dbReference type="RefSeq" id="WP_275237264.1">
    <property type="nucleotide sequence ID" value="NZ_JARFJC010000014.1"/>
</dbReference>
<dbReference type="Proteomes" id="UP001528912">
    <property type="component" value="Unassembled WGS sequence"/>
</dbReference>
<name>A0ABT6C1Z0_9MICO</name>
<comment type="caution">
    <text evidence="2">The sequence shown here is derived from an EMBL/GenBank/DDBJ whole genome shotgun (WGS) entry which is preliminary data.</text>
</comment>
<dbReference type="InterPro" id="IPR052718">
    <property type="entry name" value="NmrA-type_oxidoreductase"/>
</dbReference>
<organism evidence="2 3">
    <name type="scientific">Luteipulveratus flavus</name>
    <dbReference type="NCBI Taxonomy" id="3031728"/>
    <lineage>
        <taxon>Bacteria</taxon>
        <taxon>Bacillati</taxon>
        <taxon>Actinomycetota</taxon>
        <taxon>Actinomycetes</taxon>
        <taxon>Micrococcales</taxon>
        <taxon>Dermacoccaceae</taxon>
        <taxon>Luteipulveratus</taxon>
    </lineage>
</organism>
<dbReference type="SUPFAM" id="SSF51735">
    <property type="entry name" value="NAD(P)-binding Rossmann-fold domains"/>
    <property type="match status" value="1"/>
</dbReference>
<evidence type="ECO:0000259" key="1">
    <source>
        <dbReference type="Pfam" id="PF05368"/>
    </source>
</evidence>
<evidence type="ECO:0000313" key="2">
    <source>
        <dbReference type="EMBL" id="MDF8262660.1"/>
    </source>
</evidence>
<proteinExistence type="predicted"/>
<dbReference type="Gene3D" id="3.90.25.10">
    <property type="entry name" value="UDP-galactose 4-epimerase, domain 1"/>
    <property type="match status" value="1"/>
</dbReference>
<dbReference type="PANTHER" id="PTHR47129">
    <property type="entry name" value="QUINONE OXIDOREDUCTASE 2"/>
    <property type="match status" value="1"/>
</dbReference>
<reference evidence="2 3" key="1">
    <citation type="submission" date="2023-03" db="EMBL/GenBank/DDBJ databases">
        <title>YIM 133296 draft genome.</title>
        <authorList>
            <person name="Xiong L."/>
        </authorList>
    </citation>
    <scope>NUCLEOTIDE SEQUENCE [LARGE SCALE GENOMIC DNA]</scope>
    <source>
        <strain evidence="2 3">YIM 133296</strain>
    </source>
</reference>
<dbReference type="InterPro" id="IPR036291">
    <property type="entry name" value="NAD(P)-bd_dom_sf"/>
</dbReference>
<sequence length="292" mass="30887">MIVITGATGRLGGQVVERVLQRVPAERVGVSVRDAAKASGLADRGVRVRTADFTRPAGLEQAFEGAERVLVVSASMVGSQAVEANSAAIDAAKAAGAQRILYTSHQAASDHSLFGPQPVHAATERHLAAEGVPYTALRDGFYASTLEYYVPDALETGSFRLPADGPTAWTDHADLADVAAAALTAEPDVDDALDGVSPPLVAPTTWDFAGVAEVLSELTGRTITREVVDDDEWVRSMAASGMPQERAEFTLGMFRAARAGEFDVTDPTLERLIGRPATPVRATLDRLVRQHA</sequence>
<dbReference type="Gene3D" id="3.40.50.720">
    <property type="entry name" value="NAD(P)-binding Rossmann-like Domain"/>
    <property type="match status" value="1"/>
</dbReference>
<dbReference type="PANTHER" id="PTHR47129:SF1">
    <property type="entry name" value="NMRA-LIKE DOMAIN-CONTAINING PROTEIN"/>
    <property type="match status" value="1"/>
</dbReference>
<dbReference type="Pfam" id="PF05368">
    <property type="entry name" value="NmrA"/>
    <property type="match status" value="1"/>
</dbReference>
<dbReference type="InterPro" id="IPR008030">
    <property type="entry name" value="NmrA-like"/>
</dbReference>
<dbReference type="EMBL" id="JAROAV010000001">
    <property type="protein sequence ID" value="MDF8262660.1"/>
    <property type="molecule type" value="Genomic_DNA"/>
</dbReference>
<protein>
    <submittedName>
        <fullName evidence="2">NmrA family NAD(P)-binding protein</fullName>
    </submittedName>
</protein>
<evidence type="ECO:0000313" key="3">
    <source>
        <dbReference type="Proteomes" id="UP001528912"/>
    </source>
</evidence>